<keyword evidence="4" id="KW-0206">Cytoskeleton</keyword>
<evidence type="ECO:0000256" key="3">
    <source>
        <dbReference type="ARBA" id="ARBA00022553"/>
    </source>
</evidence>
<organism evidence="6 7">
    <name type="scientific">Anopheles maculatus</name>
    <dbReference type="NCBI Taxonomy" id="74869"/>
    <lineage>
        <taxon>Eukaryota</taxon>
        <taxon>Metazoa</taxon>
        <taxon>Ecdysozoa</taxon>
        <taxon>Arthropoda</taxon>
        <taxon>Hexapoda</taxon>
        <taxon>Insecta</taxon>
        <taxon>Pterygota</taxon>
        <taxon>Neoptera</taxon>
        <taxon>Endopterygota</taxon>
        <taxon>Diptera</taxon>
        <taxon>Nematocera</taxon>
        <taxon>Culicoidea</taxon>
        <taxon>Culicidae</taxon>
        <taxon>Anophelinae</taxon>
        <taxon>Anopheles</taxon>
        <taxon>Anopheles maculatus group</taxon>
    </lineage>
</organism>
<evidence type="ECO:0000256" key="1">
    <source>
        <dbReference type="ARBA" id="ARBA00004300"/>
    </source>
</evidence>
<dbReference type="PANTHER" id="PTHR18905:SF13">
    <property type="entry name" value="NON-CENTROSOMAL MICROTUBULE ARRAY"/>
    <property type="match status" value="1"/>
</dbReference>
<accession>A0A182SPG3</accession>
<sequence length="517" mass="56293">MVLKRGLLLTSSEHPDQQQQQQQEQQLVSQQMDSYSSPICLTSAGKSNHKEESVSSNSSSTSGVSSTSGSPSFHITGGKHVSNGSCSNTHKHRSTVQRNSAAKNVTSQHNSSSSSGSLTKANEKQHNVNLSVLIGQAKPSPQHDVCKKKEVCDDDGVPVVDNEFMNHPNRALKLEQNELMVDTAAETSVLDDSSDREVSPKFVVGTKKYGRRSRPREDVNGLDSSSLSSNSDNESVAVKQPVAKEEGSRQSFITGAPIGGGTVASTKVQRSASQSDIHGSKRRRPVIGGGAGAHRLKRCASLPTHRQRPTTVESKRNTTMTTVTIREQLHMDDERIDQKIYFMNLSENLREIWNSLLLDSDRRHGNQLNQAQLEEVCERVGLQRVPARLAAQEVFNKLSLQPSEGIGFEEFIALLESNTDLLPMSETKELQLDDCGGGGCPTAVVTAEESTFTLALPPDWTSEIGSLAASIITDMWESAGIETPATLLHELGFNRDVIHVADLVQALEEEHQRLVSG</sequence>
<dbReference type="PANTHER" id="PTHR18905">
    <property type="entry name" value="NINEIN"/>
    <property type="match status" value="1"/>
</dbReference>
<comment type="subcellular location">
    <subcellularLocation>
        <location evidence="1">Cytoplasm</location>
        <location evidence="1">Cytoskeleton</location>
        <location evidence="1">Microtubule organizing center</location>
        <location evidence="1">Centrosome</location>
    </subcellularLocation>
</comment>
<evidence type="ECO:0000313" key="7">
    <source>
        <dbReference type="Proteomes" id="UP000075901"/>
    </source>
</evidence>
<feature type="region of interest" description="Disordered" evidence="5">
    <location>
        <begin position="187"/>
        <end position="292"/>
    </location>
</feature>
<keyword evidence="7" id="KW-1185">Reference proteome</keyword>
<dbReference type="AlphaFoldDB" id="A0A182SPG3"/>
<evidence type="ECO:0000313" key="6">
    <source>
        <dbReference type="EnsemblMetazoa" id="AMAM010815-PA"/>
    </source>
</evidence>
<feature type="compositionally biased region" description="Polar residues" evidence="5">
    <location>
        <begin position="263"/>
        <end position="277"/>
    </location>
</feature>
<keyword evidence="2" id="KW-0963">Cytoplasm</keyword>
<keyword evidence="3" id="KW-0597">Phosphoprotein</keyword>
<reference evidence="6" key="2">
    <citation type="submission" date="2020-05" db="UniProtKB">
        <authorList>
            <consortium name="EnsemblMetazoa"/>
        </authorList>
    </citation>
    <scope>IDENTIFICATION</scope>
    <source>
        <strain evidence="6">maculatus3</strain>
    </source>
</reference>
<feature type="compositionally biased region" description="Polar residues" evidence="5">
    <location>
        <begin position="96"/>
        <end position="110"/>
    </location>
</feature>
<dbReference type="VEuPathDB" id="VectorBase:AMAM010815"/>
<reference evidence="7" key="1">
    <citation type="submission" date="2013-09" db="EMBL/GenBank/DDBJ databases">
        <title>The Genome Sequence of Anopheles maculatus species B.</title>
        <authorList>
            <consortium name="The Broad Institute Genomics Platform"/>
            <person name="Neafsey D.E."/>
            <person name="Besansky N."/>
            <person name="Howell P."/>
            <person name="Walton C."/>
            <person name="Young S.K."/>
            <person name="Zeng Q."/>
            <person name="Gargeya S."/>
            <person name="Fitzgerald M."/>
            <person name="Haas B."/>
            <person name="Abouelleil A."/>
            <person name="Allen A.W."/>
            <person name="Alvarado L."/>
            <person name="Arachchi H.M."/>
            <person name="Berlin A.M."/>
            <person name="Chapman S.B."/>
            <person name="Gainer-Dewar J."/>
            <person name="Goldberg J."/>
            <person name="Griggs A."/>
            <person name="Gujja S."/>
            <person name="Hansen M."/>
            <person name="Howarth C."/>
            <person name="Imamovic A."/>
            <person name="Ireland A."/>
            <person name="Larimer J."/>
            <person name="McCowan C."/>
            <person name="Murphy C."/>
            <person name="Pearson M."/>
            <person name="Poon T.W."/>
            <person name="Priest M."/>
            <person name="Roberts A."/>
            <person name="Saif S."/>
            <person name="Shea T."/>
            <person name="Sisk P."/>
            <person name="Sykes S."/>
            <person name="Wortman J."/>
            <person name="Nusbaum C."/>
            <person name="Birren B."/>
        </authorList>
    </citation>
    <scope>NUCLEOTIDE SEQUENCE [LARGE SCALE GENOMIC DNA]</scope>
    <source>
        <strain evidence="7">maculatus3</strain>
    </source>
</reference>
<feature type="compositionally biased region" description="Low complexity" evidence="5">
    <location>
        <begin position="222"/>
        <end position="233"/>
    </location>
</feature>
<dbReference type="GO" id="GO:0005813">
    <property type="term" value="C:centrosome"/>
    <property type="evidence" value="ECO:0007669"/>
    <property type="project" value="UniProtKB-SubCell"/>
</dbReference>
<protein>
    <recommendedName>
        <fullName evidence="8">EF-hand domain-containing protein</fullName>
    </recommendedName>
</protein>
<evidence type="ECO:0000256" key="4">
    <source>
        <dbReference type="ARBA" id="ARBA00023212"/>
    </source>
</evidence>
<dbReference type="GO" id="GO:0034454">
    <property type="term" value="P:microtubule anchoring at centrosome"/>
    <property type="evidence" value="ECO:0007669"/>
    <property type="project" value="TreeGrafter"/>
</dbReference>
<proteinExistence type="predicted"/>
<name>A0A182SPG3_9DIPT</name>
<evidence type="ECO:0000256" key="5">
    <source>
        <dbReference type="SAM" id="MobiDB-lite"/>
    </source>
</evidence>
<dbReference type="EnsemblMetazoa" id="AMAM010815-RA">
    <property type="protein sequence ID" value="AMAM010815-PA"/>
    <property type="gene ID" value="AMAM010815"/>
</dbReference>
<feature type="region of interest" description="Disordered" evidence="5">
    <location>
        <begin position="1"/>
        <end position="122"/>
    </location>
</feature>
<evidence type="ECO:0000256" key="2">
    <source>
        <dbReference type="ARBA" id="ARBA00022490"/>
    </source>
</evidence>
<feature type="compositionally biased region" description="Low complexity" evidence="5">
    <location>
        <begin position="17"/>
        <end position="31"/>
    </location>
</feature>
<feature type="compositionally biased region" description="Low complexity" evidence="5">
    <location>
        <begin position="54"/>
        <end position="72"/>
    </location>
</feature>
<dbReference type="Proteomes" id="UP000075901">
    <property type="component" value="Unassembled WGS sequence"/>
</dbReference>
<evidence type="ECO:0008006" key="8">
    <source>
        <dbReference type="Google" id="ProtNLM"/>
    </source>
</evidence>